<accession>A0A0F3ITB4</accession>
<dbReference type="PATRIC" id="fig|552518.3.peg.1163"/>
<proteinExistence type="predicted"/>
<protein>
    <recommendedName>
        <fullName evidence="2">Cytochrome c1</fullName>
    </recommendedName>
</protein>
<keyword evidence="8 10" id="KW-0472">Membrane</keyword>
<organism evidence="13 14">
    <name type="scientific">Elstera litoralis</name>
    <dbReference type="NCBI Taxonomy" id="552518"/>
    <lineage>
        <taxon>Bacteria</taxon>
        <taxon>Pseudomonadati</taxon>
        <taxon>Pseudomonadota</taxon>
        <taxon>Alphaproteobacteria</taxon>
        <taxon>Rhodospirillales</taxon>
        <taxon>Rhodospirillaceae</taxon>
        <taxon>Elstera</taxon>
    </lineage>
</organism>
<evidence type="ECO:0000256" key="5">
    <source>
        <dbReference type="ARBA" id="ARBA00022723"/>
    </source>
</evidence>
<evidence type="ECO:0000256" key="2">
    <source>
        <dbReference type="ARBA" id="ARBA00016165"/>
    </source>
</evidence>
<evidence type="ECO:0000256" key="7">
    <source>
        <dbReference type="ARBA" id="ARBA00023004"/>
    </source>
</evidence>
<sequence length="252" mass="27582">MLKKLILAAGLTLGLVSGAQAAGDAVTLPKQSWGFYGVFGTYDRAAAQRGFQVYKEVCAACHSLSLVSYRNLRDLGFSEEEVKAIAAAYKVTDGPNDAGEMFERPARASDRIVKPYPNENASRAANNGAYPPDLSLINKARVGGPDYIYALLTGYEKVPADVELLDGQYYNKYFPGHKIAMPQPLNDGQVTFADGTQASVANMSHDVTVFLNWAAEPELEKRHRLGVQVILFLIVATGFFYAAKRRVWADIH</sequence>
<feature type="chain" id="PRO_5002462380" description="Cytochrome c1" evidence="11">
    <location>
        <begin position="22"/>
        <end position="252"/>
    </location>
</feature>
<dbReference type="GO" id="GO:0009055">
    <property type="term" value="F:electron transfer activity"/>
    <property type="evidence" value="ECO:0007669"/>
    <property type="project" value="InterPro"/>
</dbReference>
<dbReference type="InterPro" id="IPR002326">
    <property type="entry name" value="Cyt_c1"/>
</dbReference>
<keyword evidence="14" id="KW-1185">Reference proteome</keyword>
<dbReference type="FunFam" id="1.10.760.10:FF:000011">
    <property type="entry name" value="Cytochrome c1, putative"/>
    <property type="match status" value="1"/>
</dbReference>
<feature type="binding site" description="covalent" evidence="9">
    <location>
        <position position="61"/>
    </location>
    <ligand>
        <name>heme c</name>
        <dbReference type="ChEBI" id="CHEBI:61717"/>
    </ligand>
</feature>
<evidence type="ECO:0000256" key="10">
    <source>
        <dbReference type="SAM" id="Phobius"/>
    </source>
</evidence>
<evidence type="ECO:0000256" key="6">
    <source>
        <dbReference type="ARBA" id="ARBA00022989"/>
    </source>
</evidence>
<evidence type="ECO:0000256" key="3">
    <source>
        <dbReference type="ARBA" id="ARBA00022617"/>
    </source>
</evidence>
<dbReference type="SUPFAM" id="SSF46626">
    <property type="entry name" value="Cytochrome c"/>
    <property type="match status" value="1"/>
</dbReference>
<gene>
    <name evidence="13" type="ORF">VZ95_09235</name>
</gene>
<dbReference type="EMBL" id="LAJY01000211">
    <property type="protein sequence ID" value="KJV09788.1"/>
    <property type="molecule type" value="Genomic_DNA"/>
</dbReference>
<feature type="signal peptide" evidence="11">
    <location>
        <begin position="1"/>
        <end position="21"/>
    </location>
</feature>
<dbReference type="Proteomes" id="UP000033774">
    <property type="component" value="Unassembled WGS sequence"/>
</dbReference>
<dbReference type="InterPro" id="IPR009056">
    <property type="entry name" value="Cyt_c-like_dom"/>
</dbReference>
<comment type="cofactor">
    <cofactor evidence="9">
        <name>heme c</name>
        <dbReference type="ChEBI" id="CHEBI:61717"/>
    </cofactor>
    <text evidence="9">Binds 1 heme c group covalently per subunit.</text>
</comment>
<dbReference type="OrthoDB" id="9808471at2"/>
<feature type="binding site" description="covalent" evidence="9">
    <location>
        <position position="62"/>
    </location>
    <ligand>
        <name>heme c</name>
        <dbReference type="ChEBI" id="CHEBI:61717"/>
    </ligand>
</feature>
<dbReference type="Gene3D" id="1.10.760.10">
    <property type="entry name" value="Cytochrome c-like domain"/>
    <property type="match status" value="1"/>
</dbReference>
<evidence type="ECO:0000256" key="11">
    <source>
        <dbReference type="SAM" id="SignalP"/>
    </source>
</evidence>
<evidence type="ECO:0000313" key="14">
    <source>
        <dbReference type="Proteomes" id="UP000033774"/>
    </source>
</evidence>
<keyword evidence="7 9" id="KW-0408">Iron</keyword>
<dbReference type="PRINTS" id="PR00603">
    <property type="entry name" value="CYTOCHROMEC1"/>
</dbReference>
<dbReference type="InterPro" id="IPR036909">
    <property type="entry name" value="Cyt_c-like_dom_sf"/>
</dbReference>
<dbReference type="GO" id="GO:0046872">
    <property type="term" value="F:metal ion binding"/>
    <property type="evidence" value="ECO:0007669"/>
    <property type="project" value="UniProtKB-KW"/>
</dbReference>
<comment type="caution">
    <text evidence="13">The sequence shown here is derived from an EMBL/GenBank/DDBJ whole genome shotgun (WGS) entry which is preliminary data.</text>
</comment>
<feature type="binding site" description="covalent" evidence="9">
    <location>
        <position position="58"/>
    </location>
    <ligand>
        <name>heme c</name>
        <dbReference type="ChEBI" id="CHEBI:61717"/>
    </ligand>
</feature>
<dbReference type="PANTHER" id="PTHR10266">
    <property type="entry name" value="CYTOCHROME C1"/>
    <property type="match status" value="1"/>
</dbReference>
<keyword evidence="6 10" id="KW-1133">Transmembrane helix</keyword>
<keyword evidence="5 9" id="KW-0479">Metal-binding</keyword>
<dbReference type="GO" id="GO:0016020">
    <property type="term" value="C:membrane"/>
    <property type="evidence" value="ECO:0007669"/>
    <property type="project" value="UniProtKB-SubCell"/>
</dbReference>
<evidence type="ECO:0000259" key="12">
    <source>
        <dbReference type="PROSITE" id="PS51007"/>
    </source>
</evidence>
<dbReference type="RefSeq" id="WP_045775590.1">
    <property type="nucleotide sequence ID" value="NZ_LAJY01000211.1"/>
</dbReference>
<dbReference type="GO" id="GO:0020037">
    <property type="term" value="F:heme binding"/>
    <property type="evidence" value="ECO:0007669"/>
    <property type="project" value="InterPro"/>
</dbReference>
<evidence type="ECO:0000256" key="1">
    <source>
        <dbReference type="ARBA" id="ARBA00004370"/>
    </source>
</evidence>
<evidence type="ECO:0000256" key="4">
    <source>
        <dbReference type="ARBA" id="ARBA00022692"/>
    </source>
</evidence>
<feature type="domain" description="Cytochrome c" evidence="12">
    <location>
        <begin position="45"/>
        <end position="175"/>
    </location>
</feature>
<reference evidence="13 14" key="1">
    <citation type="submission" date="2015-03" db="EMBL/GenBank/DDBJ databases">
        <title>Draft genome sequence of Elstera litoralis.</title>
        <authorList>
            <person name="Rahalkar M.C."/>
            <person name="Dhakephalkar P.K."/>
            <person name="Pore S.D."/>
            <person name="Arora P."/>
            <person name="Kapse N.G."/>
            <person name="Pandit P.S."/>
        </authorList>
    </citation>
    <scope>NUCLEOTIDE SEQUENCE [LARGE SCALE GENOMIC DNA]</scope>
    <source>
        <strain evidence="13 14">Dia-1</strain>
    </source>
</reference>
<keyword evidence="11" id="KW-0732">Signal</keyword>
<keyword evidence="4 10" id="KW-0812">Transmembrane</keyword>
<comment type="subcellular location">
    <subcellularLocation>
        <location evidence="1">Membrane</location>
    </subcellularLocation>
</comment>
<dbReference type="AlphaFoldDB" id="A0A0F3ITB4"/>
<feature type="binding site" description="covalent" evidence="9">
    <location>
        <position position="181"/>
    </location>
    <ligand>
        <name>heme c</name>
        <dbReference type="ChEBI" id="CHEBI:61717"/>
    </ligand>
</feature>
<dbReference type="PANTHER" id="PTHR10266:SF3">
    <property type="entry name" value="CYTOCHROME C1, HEME PROTEIN, MITOCHONDRIAL"/>
    <property type="match status" value="1"/>
</dbReference>
<keyword evidence="3 9" id="KW-0349">Heme</keyword>
<feature type="transmembrane region" description="Helical" evidence="10">
    <location>
        <begin position="225"/>
        <end position="243"/>
    </location>
</feature>
<evidence type="ECO:0000313" key="13">
    <source>
        <dbReference type="EMBL" id="KJV09788.1"/>
    </source>
</evidence>
<name>A0A0F3ITB4_9PROT</name>
<evidence type="ECO:0000256" key="9">
    <source>
        <dbReference type="PIRSR" id="PIRSR602326-1"/>
    </source>
</evidence>
<dbReference type="Pfam" id="PF02167">
    <property type="entry name" value="Cytochrom_C1"/>
    <property type="match status" value="1"/>
</dbReference>
<evidence type="ECO:0000256" key="8">
    <source>
        <dbReference type="ARBA" id="ARBA00023136"/>
    </source>
</evidence>
<dbReference type="Gene3D" id="1.20.5.100">
    <property type="entry name" value="Cytochrome c1, transmembrane anchor, C-terminal"/>
    <property type="match status" value="1"/>
</dbReference>
<dbReference type="PROSITE" id="PS51007">
    <property type="entry name" value="CYTC"/>
    <property type="match status" value="1"/>
</dbReference>